<organism evidence="1 2">
    <name type="scientific">Blepharisma stoltei</name>
    <dbReference type="NCBI Taxonomy" id="1481888"/>
    <lineage>
        <taxon>Eukaryota</taxon>
        <taxon>Sar</taxon>
        <taxon>Alveolata</taxon>
        <taxon>Ciliophora</taxon>
        <taxon>Postciliodesmatophora</taxon>
        <taxon>Heterotrichea</taxon>
        <taxon>Heterotrichida</taxon>
        <taxon>Blepharismidae</taxon>
        <taxon>Blepharisma</taxon>
    </lineage>
</organism>
<dbReference type="AlphaFoldDB" id="A0AAU9JKQ9"/>
<evidence type="ECO:0000313" key="2">
    <source>
        <dbReference type="Proteomes" id="UP001162131"/>
    </source>
</evidence>
<name>A0AAU9JKQ9_9CILI</name>
<proteinExistence type="predicted"/>
<keyword evidence="2" id="KW-1185">Reference proteome</keyword>
<gene>
    <name evidence="1" type="ORF">BSTOLATCC_MIC39818</name>
</gene>
<sequence>MDHASPNSTGSLTNWGVSLLSQLHNFKFGKSAIYCRFVKLRGDSSTGHLEESIQGDGVELKQRKITDWLKNDP</sequence>
<reference evidence="1" key="1">
    <citation type="submission" date="2021-09" db="EMBL/GenBank/DDBJ databases">
        <authorList>
            <consortium name="AG Swart"/>
            <person name="Singh M."/>
            <person name="Singh A."/>
            <person name="Seah K."/>
            <person name="Emmerich C."/>
        </authorList>
    </citation>
    <scope>NUCLEOTIDE SEQUENCE</scope>
    <source>
        <strain evidence="1">ATCC30299</strain>
    </source>
</reference>
<dbReference type="EMBL" id="CAJZBQ010000039">
    <property type="protein sequence ID" value="CAG9325649.1"/>
    <property type="molecule type" value="Genomic_DNA"/>
</dbReference>
<accession>A0AAU9JKQ9</accession>
<protein>
    <submittedName>
        <fullName evidence="1">Uncharacterized protein</fullName>
    </submittedName>
</protein>
<dbReference type="Proteomes" id="UP001162131">
    <property type="component" value="Unassembled WGS sequence"/>
</dbReference>
<comment type="caution">
    <text evidence="1">The sequence shown here is derived from an EMBL/GenBank/DDBJ whole genome shotgun (WGS) entry which is preliminary data.</text>
</comment>
<evidence type="ECO:0000313" key="1">
    <source>
        <dbReference type="EMBL" id="CAG9325649.1"/>
    </source>
</evidence>